<feature type="signal peptide" evidence="4">
    <location>
        <begin position="1"/>
        <end position="24"/>
    </location>
</feature>
<keyword evidence="4" id="KW-0732">Signal</keyword>
<dbReference type="FunFam" id="3.40.50.720:FF:000033">
    <property type="entry name" value="Adenylyltransferase and sulfurtransferase MOCS3"/>
    <property type="match status" value="1"/>
</dbReference>
<dbReference type="InterPro" id="IPR045886">
    <property type="entry name" value="ThiF/MoeB/HesA"/>
</dbReference>
<dbReference type="GO" id="GO:0016740">
    <property type="term" value="F:transferase activity"/>
    <property type="evidence" value="ECO:0007669"/>
    <property type="project" value="UniProtKB-KW"/>
</dbReference>
<dbReference type="SUPFAM" id="SSF52821">
    <property type="entry name" value="Rhodanese/Cell cycle control phosphatase"/>
    <property type="match status" value="1"/>
</dbReference>
<dbReference type="Gene3D" id="3.40.250.10">
    <property type="entry name" value="Rhodanese-like domain"/>
    <property type="match status" value="1"/>
</dbReference>
<dbReference type="EMBL" id="JALLPJ020001377">
    <property type="protein sequence ID" value="KAL3766929.1"/>
    <property type="molecule type" value="Genomic_DNA"/>
</dbReference>
<dbReference type="CDD" id="cd00757">
    <property type="entry name" value="ThiF_MoeB_HesA_family"/>
    <property type="match status" value="1"/>
</dbReference>
<dbReference type="PROSITE" id="PS50206">
    <property type="entry name" value="RHODANESE_3"/>
    <property type="match status" value="1"/>
</dbReference>
<feature type="domain" description="Rhodanese" evidence="5">
    <location>
        <begin position="409"/>
        <end position="456"/>
    </location>
</feature>
<evidence type="ECO:0000256" key="3">
    <source>
        <dbReference type="ARBA" id="ARBA00022840"/>
    </source>
</evidence>
<evidence type="ECO:0000256" key="2">
    <source>
        <dbReference type="ARBA" id="ARBA00022741"/>
    </source>
</evidence>
<dbReference type="CDD" id="cd00158">
    <property type="entry name" value="RHOD"/>
    <property type="match status" value="1"/>
</dbReference>
<name>A0ABD3MSR8_9STRA</name>
<dbReference type="PANTHER" id="PTHR10953:SF102">
    <property type="entry name" value="ADENYLYLTRANSFERASE AND SULFURTRANSFERASE MOCS3"/>
    <property type="match status" value="1"/>
</dbReference>
<dbReference type="AlphaFoldDB" id="A0ABD3MSR8"/>
<dbReference type="Pfam" id="PF00581">
    <property type="entry name" value="Rhodanese"/>
    <property type="match status" value="1"/>
</dbReference>
<keyword evidence="7" id="KW-1185">Reference proteome</keyword>
<dbReference type="InterPro" id="IPR036873">
    <property type="entry name" value="Rhodanese-like_dom_sf"/>
</dbReference>
<keyword evidence="3" id="KW-0067">ATP-binding</keyword>
<dbReference type="GO" id="GO:0005524">
    <property type="term" value="F:ATP binding"/>
    <property type="evidence" value="ECO:0007669"/>
    <property type="project" value="UniProtKB-KW"/>
</dbReference>
<evidence type="ECO:0000259" key="5">
    <source>
        <dbReference type="PROSITE" id="PS50206"/>
    </source>
</evidence>
<gene>
    <name evidence="6" type="ORF">ACHAWO_008650</name>
</gene>
<dbReference type="Pfam" id="PF00899">
    <property type="entry name" value="ThiF"/>
    <property type="match status" value="1"/>
</dbReference>
<proteinExistence type="predicted"/>
<reference evidence="6 7" key="1">
    <citation type="submission" date="2024-10" db="EMBL/GenBank/DDBJ databases">
        <title>Updated reference genomes for cyclostephanoid diatoms.</title>
        <authorList>
            <person name="Roberts W.R."/>
            <person name="Alverson A.J."/>
        </authorList>
    </citation>
    <scope>NUCLEOTIDE SEQUENCE [LARGE SCALE GENOMIC DNA]</scope>
    <source>
        <strain evidence="6 7">AJA010-31</strain>
    </source>
</reference>
<sequence>MASFTLIITVLALLCMINPQNCHAFSPTPQRHFANHPSSIIKLHLSKSDLTNEEISRYSRHLVLSDVGVSGQKSLKNSAVLVIGAGGLGSPCLLYLAAAGVGHIGIVDADTVDESNLQRQVIHGTSTVGVTKCESAERRIQDINPNVSVRTYVEEFTSRNALRILSEGFSQSKPWDVVVDGSDNFPTKYLINDACSITNLPWVYSAILAFEGQLSTFNYRGGPDYRDLLPMPPPPGDIPSCAEGGVLGVLPGTMGCLQATEVIKIILGKDKGLLVGRVLVFDALAMKFSELGVAKTPEKEIISELIDYQGFCAGPKTTKQTQQQAANKIATTNPTGRTMDEVQSDDTNSVAGYNSIEPIECLNKMANGWSPWVLDVRLQSENDIVKLPFTDMVVPHRTVRPDHVPVTGEVLVYCKGGVRGKKACAQLVEMGVDAKRLYNLDGGILRWQEDVDPTMPRY</sequence>
<evidence type="ECO:0000313" key="6">
    <source>
        <dbReference type="EMBL" id="KAL3766929.1"/>
    </source>
</evidence>
<dbReference type="InterPro" id="IPR035985">
    <property type="entry name" value="Ubiquitin-activating_enz"/>
</dbReference>
<dbReference type="InterPro" id="IPR000594">
    <property type="entry name" value="ThiF_NAD_FAD-bd"/>
</dbReference>
<comment type="caution">
    <text evidence="6">The sequence shown here is derived from an EMBL/GenBank/DDBJ whole genome shotgun (WGS) entry which is preliminary data.</text>
</comment>
<dbReference type="Proteomes" id="UP001530400">
    <property type="component" value="Unassembled WGS sequence"/>
</dbReference>
<feature type="chain" id="PRO_5044773487" description="Rhodanese domain-containing protein" evidence="4">
    <location>
        <begin position="25"/>
        <end position="458"/>
    </location>
</feature>
<dbReference type="InterPro" id="IPR001763">
    <property type="entry name" value="Rhodanese-like_dom"/>
</dbReference>
<dbReference type="PANTHER" id="PTHR10953">
    <property type="entry name" value="UBIQUITIN-ACTIVATING ENZYME E1"/>
    <property type="match status" value="1"/>
</dbReference>
<evidence type="ECO:0000313" key="7">
    <source>
        <dbReference type="Proteomes" id="UP001530400"/>
    </source>
</evidence>
<dbReference type="SUPFAM" id="SSF69572">
    <property type="entry name" value="Activating enzymes of the ubiquitin-like proteins"/>
    <property type="match status" value="1"/>
</dbReference>
<keyword evidence="1" id="KW-0808">Transferase</keyword>
<dbReference type="Gene3D" id="3.40.50.720">
    <property type="entry name" value="NAD(P)-binding Rossmann-like Domain"/>
    <property type="match status" value="1"/>
</dbReference>
<evidence type="ECO:0000256" key="4">
    <source>
        <dbReference type="SAM" id="SignalP"/>
    </source>
</evidence>
<keyword evidence="2" id="KW-0547">Nucleotide-binding</keyword>
<accession>A0ABD3MSR8</accession>
<protein>
    <recommendedName>
        <fullName evidence="5">Rhodanese domain-containing protein</fullName>
    </recommendedName>
</protein>
<organism evidence="6 7">
    <name type="scientific">Cyclotella atomus</name>
    <dbReference type="NCBI Taxonomy" id="382360"/>
    <lineage>
        <taxon>Eukaryota</taxon>
        <taxon>Sar</taxon>
        <taxon>Stramenopiles</taxon>
        <taxon>Ochrophyta</taxon>
        <taxon>Bacillariophyta</taxon>
        <taxon>Coscinodiscophyceae</taxon>
        <taxon>Thalassiosirophycidae</taxon>
        <taxon>Stephanodiscales</taxon>
        <taxon>Stephanodiscaceae</taxon>
        <taxon>Cyclotella</taxon>
    </lineage>
</organism>
<evidence type="ECO:0000256" key="1">
    <source>
        <dbReference type="ARBA" id="ARBA00022679"/>
    </source>
</evidence>